<evidence type="ECO:0000313" key="2">
    <source>
        <dbReference type="Proteomes" id="UP000187735"/>
    </source>
</evidence>
<evidence type="ECO:0000313" key="1">
    <source>
        <dbReference type="EMBL" id="APZ96510.1"/>
    </source>
</evidence>
<proteinExistence type="predicted"/>
<keyword evidence="2" id="KW-1185">Reference proteome</keyword>
<dbReference type="EMBL" id="CP017641">
    <property type="protein sequence ID" value="APZ96510.1"/>
    <property type="molecule type" value="Genomic_DNA"/>
</dbReference>
<dbReference type="STRING" id="1891926.Fuma_06179"/>
<evidence type="ECO:0008006" key="3">
    <source>
        <dbReference type="Google" id="ProtNLM"/>
    </source>
</evidence>
<sequence>MSAPSMAARLSLSLRRLHVCVYTFAVGLFCVTTLGFGDAREDSRGVRVAVDGSVTLNGELLPAGRIIFITDQGDGQVKAAAEIVNGWYSFTDQNGPLKGEARVEIHPVGLELEQFEATRDGNVRKRIDVTPMDIPTKYNVRSKLTATISADSTENYVNFELATRQASKK</sequence>
<dbReference type="AlphaFoldDB" id="A0A1P8WR21"/>
<dbReference type="Proteomes" id="UP000187735">
    <property type="component" value="Chromosome"/>
</dbReference>
<dbReference type="RefSeq" id="WP_145944476.1">
    <property type="nucleotide sequence ID" value="NZ_CP017641.1"/>
</dbReference>
<reference evidence="1 2" key="1">
    <citation type="journal article" date="2016" name="Front. Microbiol.">
        <title>Fuerstia marisgermanicae gen. nov., sp. nov., an Unusual Member of the Phylum Planctomycetes from the German Wadden Sea.</title>
        <authorList>
            <person name="Kohn T."/>
            <person name="Heuer A."/>
            <person name="Jogler M."/>
            <person name="Vollmers J."/>
            <person name="Boedeker C."/>
            <person name="Bunk B."/>
            <person name="Rast P."/>
            <person name="Borchert D."/>
            <person name="Glockner I."/>
            <person name="Freese H.M."/>
            <person name="Klenk H.P."/>
            <person name="Overmann J."/>
            <person name="Kaster A.K."/>
            <person name="Rohde M."/>
            <person name="Wiegand S."/>
            <person name="Jogler C."/>
        </authorList>
    </citation>
    <scope>NUCLEOTIDE SEQUENCE [LARGE SCALE GENOMIC DNA]</scope>
    <source>
        <strain evidence="1 2">NH11</strain>
    </source>
</reference>
<accession>A0A1P8WR21</accession>
<gene>
    <name evidence="1" type="ORF">Fuma_06179</name>
</gene>
<name>A0A1P8WR21_9PLAN</name>
<protein>
    <recommendedName>
        <fullName evidence="3">Carboxypeptidase regulatory-like domain-containing protein</fullName>
    </recommendedName>
</protein>
<organism evidence="1 2">
    <name type="scientific">Fuerstiella marisgermanici</name>
    <dbReference type="NCBI Taxonomy" id="1891926"/>
    <lineage>
        <taxon>Bacteria</taxon>
        <taxon>Pseudomonadati</taxon>
        <taxon>Planctomycetota</taxon>
        <taxon>Planctomycetia</taxon>
        <taxon>Planctomycetales</taxon>
        <taxon>Planctomycetaceae</taxon>
        <taxon>Fuerstiella</taxon>
    </lineage>
</organism>
<dbReference type="OrthoDB" id="285633at2"/>
<dbReference type="KEGG" id="fmr:Fuma_06179"/>